<keyword evidence="3 6" id="KW-0812">Transmembrane</keyword>
<feature type="transmembrane region" description="Helical" evidence="6">
    <location>
        <begin position="61"/>
        <end position="82"/>
    </location>
</feature>
<reference evidence="7 8" key="2">
    <citation type="submission" date="2018-04" db="EMBL/GenBank/DDBJ databases">
        <title>Genomic sequence of a freshwater isolate of Shewanella morhuae.</title>
        <authorList>
            <person name="Castillo D.E."/>
            <person name="Gram L."/>
        </authorList>
    </citation>
    <scope>NUCLEOTIDE SEQUENCE [LARGE SCALE GENOMIC DNA]</scope>
    <source>
        <strain evidence="7 8">CW7</strain>
    </source>
</reference>
<organism evidence="7 8">
    <name type="scientific">Shewanella morhuae</name>
    <dbReference type="NCBI Taxonomy" id="365591"/>
    <lineage>
        <taxon>Bacteria</taxon>
        <taxon>Pseudomonadati</taxon>
        <taxon>Pseudomonadota</taxon>
        <taxon>Gammaproteobacteria</taxon>
        <taxon>Alteromonadales</taxon>
        <taxon>Shewanellaceae</taxon>
        <taxon>Shewanella</taxon>
    </lineage>
</organism>
<feature type="transmembrane region" description="Helical" evidence="6">
    <location>
        <begin position="94"/>
        <end position="111"/>
    </location>
</feature>
<evidence type="ECO:0000256" key="2">
    <source>
        <dbReference type="ARBA" id="ARBA00022475"/>
    </source>
</evidence>
<evidence type="ECO:0000313" key="8">
    <source>
        <dbReference type="Proteomes" id="UP000240506"/>
    </source>
</evidence>
<evidence type="ECO:0000313" key="7">
    <source>
        <dbReference type="EMBL" id="PTA50004.1"/>
    </source>
</evidence>
<dbReference type="InterPro" id="IPR005171">
    <property type="entry name" value="Cyt_c_oxidase_su4_prok"/>
</dbReference>
<evidence type="ECO:0000256" key="5">
    <source>
        <dbReference type="ARBA" id="ARBA00023136"/>
    </source>
</evidence>
<accession>A0ABX5HT10</accession>
<protein>
    <submittedName>
        <fullName evidence="7">Uncharacterized protein</fullName>
    </submittedName>
</protein>
<name>A0ABX5HT10_9GAMM</name>
<comment type="subcellular location">
    <subcellularLocation>
        <location evidence="1">Cell membrane</location>
        <topology evidence="1">Multi-pass membrane protein</topology>
    </subcellularLocation>
</comment>
<keyword evidence="4 6" id="KW-1133">Transmembrane helix</keyword>
<proteinExistence type="predicted"/>
<reference evidence="7 8" key="1">
    <citation type="submission" date="2018-03" db="EMBL/GenBank/DDBJ databases">
        <authorList>
            <person name="Dailey F.E."/>
        </authorList>
    </citation>
    <scope>NUCLEOTIDE SEQUENCE [LARGE SCALE GENOMIC DNA]</scope>
    <source>
        <strain evidence="7 8">CW7</strain>
    </source>
</reference>
<keyword evidence="5 6" id="KW-0472">Membrane</keyword>
<keyword evidence="2" id="KW-1003">Cell membrane</keyword>
<gene>
    <name evidence="7" type="ORF">C9I43_05475</name>
</gene>
<evidence type="ECO:0000256" key="1">
    <source>
        <dbReference type="ARBA" id="ARBA00004651"/>
    </source>
</evidence>
<sequence length="112" mass="12759">MMIRGQKLMPLFHKNIKSIHLAAIILIGLTCLTTAISYSPVIFKFASPLSLTDINPSVRLFSIIIIVLMTMIKGIKIVDVFMEMRDTPKQWRRFALSYPIIIPLVLALILYL</sequence>
<evidence type="ECO:0000256" key="4">
    <source>
        <dbReference type="ARBA" id="ARBA00022989"/>
    </source>
</evidence>
<dbReference type="Pfam" id="PF03626">
    <property type="entry name" value="COX4_pro"/>
    <property type="match status" value="1"/>
</dbReference>
<dbReference type="Proteomes" id="UP000240506">
    <property type="component" value="Unassembled WGS sequence"/>
</dbReference>
<evidence type="ECO:0000256" key="6">
    <source>
        <dbReference type="SAM" id="Phobius"/>
    </source>
</evidence>
<comment type="caution">
    <text evidence="7">The sequence shown here is derived from an EMBL/GenBank/DDBJ whole genome shotgun (WGS) entry which is preliminary data.</text>
</comment>
<dbReference type="EMBL" id="PYSG01000002">
    <property type="protein sequence ID" value="PTA50004.1"/>
    <property type="molecule type" value="Genomic_DNA"/>
</dbReference>
<evidence type="ECO:0000256" key="3">
    <source>
        <dbReference type="ARBA" id="ARBA00022692"/>
    </source>
</evidence>
<keyword evidence="8" id="KW-1185">Reference proteome</keyword>